<evidence type="ECO:0000259" key="1">
    <source>
        <dbReference type="Pfam" id="PF21738"/>
    </source>
</evidence>
<evidence type="ECO:0000313" key="2">
    <source>
        <dbReference type="EMBL" id="JAG29615.1"/>
    </source>
</evidence>
<dbReference type="InterPro" id="IPR049512">
    <property type="entry name" value="DJR-like_dom"/>
</dbReference>
<reference evidence="2" key="2">
    <citation type="submission" date="2014-07" db="EMBL/GenBank/DDBJ databases">
        <authorList>
            <person name="Hull J."/>
        </authorList>
    </citation>
    <scope>NUCLEOTIDE SEQUENCE</scope>
</reference>
<dbReference type="PANTHER" id="PTHR36159">
    <property type="entry name" value="PROTEIN CBG23766"/>
    <property type="match status" value="1"/>
</dbReference>
<dbReference type="Pfam" id="PF21738">
    <property type="entry name" value="DJR-like_dom"/>
    <property type="match status" value="1"/>
</dbReference>
<sequence>LKFIFGFMELFKKVIINVTQELVLTRSSNDNNCLVGRTDNADASLTLEKISWMVPQIKLSDQKKAKMYSLVGRGPDLPLAFRSWEIHEYPLLPQSTKITWPIKTSSQIQKPRFVIVAFFIGKKNDITKNLSKPDKIPLTSIR</sequence>
<dbReference type="PANTHER" id="PTHR36159:SF1">
    <property type="entry name" value="RETROVIRUS-RELATED POL POLYPROTEIN FROM TRANSPOSON 412-LIKE PROTEIN"/>
    <property type="match status" value="1"/>
</dbReference>
<accession>A0A0A9YJE6</accession>
<name>A0A0A9YJE6_LYGHE</name>
<organism evidence="2">
    <name type="scientific">Lygus hesperus</name>
    <name type="common">Western plant bug</name>
    <dbReference type="NCBI Taxonomy" id="30085"/>
    <lineage>
        <taxon>Eukaryota</taxon>
        <taxon>Metazoa</taxon>
        <taxon>Ecdysozoa</taxon>
        <taxon>Arthropoda</taxon>
        <taxon>Hexapoda</taxon>
        <taxon>Insecta</taxon>
        <taxon>Pterygota</taxon>
        <taxon>Neoptera</taxon>
        <taxon>Paraneoptera</taxon>
        <taxon>Hemiptera</taxon>
        <taxon>Heteroptera</taxon>
        <taxon>Panheteroptera</taxon>
        <taxon>Cimicomorpha</taxon>
        <taxon>Miridae</taxon>
        <taxon>Mirini</taxon>
        <taxon>Lygus</taxon>
    </lineage>
</organism>
<dbReference type="AlphaFoldDB" id="A0A0A9YJE6"/>
<gene>
    <name evidence="2" type="ORF">CM83_105806</name>
</gene>
<feature type="non-terminal residue" evidence="2">
    <location>
        <position position="1"/>
    </location>
</feature>
<dbReference type="EMBL" id="GBHO01013989">
    <property type="protein sequence ID" value="JAG29615.1"/>
    <property type="molecule type" value="Transcribed_RNA"/>
</dbReference>
<feature type="domain" description="Double jelly roll-like" evidence="1">
    <location>
        <begin position="1"/>
        <end position="141"/>
    </location>
</feature>
<reference evidence="2" key="1">
    <citation type="journal article" date="2014" name="PLoS ONE">
        <title>Transcriptome-Based Identification of ABC Transporters in the Western Tarnished Plant Bug Lygus hesperus.</title>
        <authorList>
            <person name="Hull J.J."/>
            <person name="Chaney K."/>
            <person name="Geib S.M."/>
            <person name="Fabrick J.A."/>
            <person name="Brent C.S."/>
            <person name="Walsh D."/>
            <person name="Lavine L.C."/>
        </authorList>
    </citation>
    <scope>NUCLEOTIDE SEQUENCE</scope>
</reference>
<proteinExistence type="predicted"/>
<feature type="non-terminal residue" evidence="2">
    <location>
        <position position="142"/>
    </location>
</feature>
<protein>
    <recommendedName>
        <fullName evidence="1">Double jelly roll-like domain-containing protein</fullName>
    </recommendedName>
</protein>